<dbReference type="AlphaFoldDB" id="A0A2G2WYM9"/>
<reference evidence="2 3" key="1">
    <citation type="journal article" date="2017" name="Genome Biol.">
        <title>New reference genome sequences of hot pepper reveal the massive evolution of plant disease-resistance genes by retroduplication.</title>
        <authorList>
            <person name="Kim S."/>
            <person name="Park J."/>
            <person name="Yeom S.I."/>
            <person name="Kim Y.M."/>
            <person name="Seo E."/>
            <person name="Kim K.T."/>
            <person name="Kim M.S."/>
            <person name="Lee J.M."/>
            <person name="Cheong K."/>
            <person name="Shin H.S."/>
            <person name="Kim S.B."/>
            <person name="Han K."/>
            <person name="Lee J."/>
            <person name="Park M."/>
            <person name="Lee H.A."/>
            <person name="Lee H.Y."/>
            <person name="Lee Y."/>
            <person name="Oh S."/>
            <person name="Lee J.H."/>
            <person name="Choi E."/>
            <person name="Choi E."/>
            <person name="Lee S.E."/>
            <person name="Jeon J."/>
            <person name="Kim H."/>
            <person name="Choi G."/>
            <person name="Song H."/>
            <person name="Lee J."/>
            <person name="Lee S.C."/>
            <person name="Kwon J.K."/>
            <person name="Lee H.Y."/>
            <person name="Koo N."/>
            <person name="Hong Y."/>
            <person name="Kim R.W."/>
            <person name="Kang W.H."/>
            <person name="Huh J.H."/>
            <person name="Kang B.C."/>
            <person name="Yang T.J."/>
            <person name="Lee Y.H."/>
            <person name="Bennetzen J.L."/>
            <person name="Choi D."/>
        </authorList>
    </citation>
    <scope>NUCLEOTIDE SEQUENCE [LARGE SCALE GENOMIC DNA]</scope>
    <source>
        <strain evidence="3">cv. PBC81</strain>
    </source>
</reference>
<protein>
    <recommendedName>
        <fullName evidence="1">SMP domain-containing protein</fullName>
    </recommendedName>
</protein>
<evidence type="ECO:0000313" key="3">
    <source>
        <dbReference type="Proteomes" id="UP000224567"/>
    </source>
</evidence>
<dbReference type="Pfam" id="PF23065">
    <property type="entry name" value="PH_SMPa"/>
    <property type="match status" value="1"/>
</dbReference>
<name>A0A2G2WYM9_CAPBA</name>
<keyword evidence="3" id="KW-1185">Reference proteome</keyword>
<proteinExistence type="predicted"/>
<gene>
    <name evidence="2" type="ORF">CQW23_10079</name>
</gene>
<dbReference type="OrthoDB" id="26740at2759"/>
<feature type="domain" description="SMP" evidence="1">
    <location>
        <begin position="5"/>
        <end position="87"/>
    </location>
</feature>
<dbReference type="InterPro" id="IPR057080">
    <property type="entry name" value="PH_SMPa"/>
</dbReference>
<evidence type="ECO:0000313" key="2">
    <source>
        <dbReference type="EMBL" id="PHT50332.1"/>
    </source>
</evidence>
<organism evidence="2 3">
    <name type="scientific">Capsicum baccatum</name>
    <name type="common">Peruvian pepper</name>
    <dbReference type="NCBI Taxonomy" id="33114"/>
    <lineage>
        <taxon>Eukaryota</taxon>
        <taxon>Viridiplantae</taxon>
        <taxon>Streptophyta</taxon>
        <taxon>Embryophyta</taxon>
        <taxon>Tracheophyta</taxon>
        <taxon>Spermatophyta</taxon>
        <taxon>Magnoliopsida</taxon>
        <taxon>eudicotyledons</taxon>
        <taxon>Gunneridae</taxon>
        <taxon>Pentapetalae</taxon>
        <taxon>asterids</taxon>
        <taxon>lamiids</taxon>
        <taxon>Solanales</taxon>
        <taxon>Solanaceae</taxon>
        <taxon>Solanoideae</taxon>
        <taxon>Capsiceae</taxon>
        <taxon>Capsicum</taxon>
    </lineage>
</organism>
<evidence type="ECO:0000259" key="1">
    <source>
        <dbReference type="Pfam" id="PF23065"/>
    </source>
</evidence>
<dbReference type="Proteomes" id="UP000224567">
    <property type="component" value="Unassembled WGS sequence"/>
</dbReference>
<reference evidence="3" key="2">
    <citation type="journal article" date="2017" name="J. Anim. Genet.">
        <title>Multiple reference genome sequences of hot pepper reveal the massive evolution of plant disease resistance genes by retroduplication.</title>
        <authorList>
            <person name="Kim S."/>
            <person name="Park J."/>
            <person name="Yeom S.-I."/>
            <person name="Kim Y.-M."/>
            <person name="Seo E."/>
            <person name="Kim K.-T."/>
            <person name="Kim M.-S."/>
            <person name="Lee J.M."/>
            <person name="Cheong K."/>
            <person name="Shin H.-S."/>
            <person name="Kim S.-B."/>
            <person name="Han K."/>
            <person name="Lee J."/>
            <person name="Park M."/>
            <person name="Lee H.-A."/>
            <person name="Lee H.-Y."/>
            <person name="Lee Y."/>
            <person name="Oh S."/>
            <person name="Lee J.H."/>
            <person name="Choi E."/>
            <person name="Choi E."/>
            <person name="Lee S.E."/>
            <person name="Jeon J."/>
            <person name="Kim H."/>
            <person name="Choi G."/>
            <person name="Song H."/>
            <person name="Lee J."/>
            <person name="Lee S.-C."/>
            <person name="Kwon J.-K."/>
            <person name="Lee H.-Y."/>
            <person name="Koo N."/>
            <person name="Hong Y."/>
            <person name="Kim R.W."/>
            <person name="Kang W.-H."/>
            <person name="Huh J.H."/>
            <person name="Kang B.-C."/>
            <person name="Yang T.-J."/>
            <person name="Lee Y.-H."/>
            <person name="Bennetzen J.L."/>
            <person name="Choi D."/>
        </authorList>
    </citation>
    <scope>NUCLEOTIDE SEQUENCE [LARGE SCALE GENOMIC DNA]</scope>
    <source>
        <strain evidence="3">cv. PBC81</strain>
    </source>
</reference>
<dbReference type="STRING" id="33114.A0A2G2WYM9"/>
<accession>A0A2G2WYM9</accession>
<sequence>MLYPKQGIVWVLEYERIPKALPVDKALMHQKGKKEILEVTPTQKFSQIKNHHMILTELDGFHVEIPLKGCTIAAVSASILISRKCASVSGVFLNPSSPTNLSNQRGEEDMHTALVLEEFHTRNHKLTTIQGNVVQNANDHLGPKVED</sequence>
<dbReference type="EMBL" id="MLFT02000004">
    <property type="protein sequence ID" value="PHT50332.1"/>
    <property type="molecule type" value="Genomic_DNA"/>
</dbReference>
<comment type="caution">
    <text evidence="2">The sequence shown here is derived from an EMBL/GenBank/DDBJ whole genome shotgun (WGS) entry which is preliminary data.</text>
</comment>